<protein>
    <recommendedName>
        <fullName evidence="4">Peptidase propeptide and YPEB domain-containing protein</fullName>
    </recommendedName>
</protein>
<dbReference type="EMBL" id="FQXV01000003">
    <property type="protein sequence ID" value="SHH82783.1"/>
    <property type="molecule type" value="Genomic_DNA"/>
</dbReference>
<evidence type="ECO:0000313" key="3">
    <source>
        <dbReference type="Proteomes" id="UP000183995"/>
    </source>
</evidence>
<organism evidence="2 3">
    <name type="scientific">Sporobacter termitidis DSM 10068</name>
    <dbReference type="NCBI Taxonomy" id="1123282"/>
    <lineage>
        <taxon>Bacteria</taxon>
        <taxon>Bacillati</taxon>
        <taxon>Bacillota</taxon>
        <taxon>Clostridia</taxon>
        <taxon>Eubacteriales</taxon>
        <taxon>Oscillospiraceae</taxon>
        <taxon>Sporobacter</taxon>
    </lineage>
</organism>
<dbReference type="STRING" id="1123282.SAMN02745823_01077"/>
<keyword evidence="1" id="KW-0732">Signal</keyword>
<dbReference type="Proteomes" id="UP000183995">
    <property type="component" value="Unassembled WGS sequence"/>
</dbReference>
<name>A0A1M5W6H1_9FIRM</name>
<dbReference type="RefSeq" id="WP_073076638.1">
    <property type="nucleotide sequence ID" value="NZ_FQXV01000003.1"/>
</dbReference>
<proteinExistence type="predicted"/>
<dbReference type="AlphaFoldDB" id="A0A1M5W6H1"/>
<sequence>MSKKLSKVVLGLAVTAVIGAGAIGVNALAVSSAFAADTSQKAPVITSEAAPANTNAGNTATVVADENGNQAIVSEQDQLEQDLIASDPVNAAKLKMEKDYKPTFVAGTPSEKDLTEEKAIELAKKSVDSEYALTDDTWSKFSTYAVLNIVDPAAPVWSVTFYPTNQNDFSQIGTYNVTIDSFSGKIINIMSAADGVG</sequence>
<feature type="chain" id="PRO_5012115793" description="Peptidase propeptide and YPEB domain-containing protein" evidence="1">
    <location>
        <begin position="36"/>
        <end position="197"/>
    </location>
</feature>
<evidence type="ECO:0008006" key="4">
    <source>
        <dbReference type="Google" id="ProtNLM"/>
    </source>
</evidence>
<keyword evidence="3" id="KW-1185">Reference proteome</keyword>
<gene>
    <name evidence="2" type="ORF">SAMN02745823_01077</name>
</gene>
<accession>A0A1M5W6H1</accession>
<evidence type="ECO:0000313" key="2">
    <source>
        <dbReference type="EMBL" id="SHH82783.1"/>
    </source>
</evidence>
<dbReference type="OrthoDB" id="9934453at2"/>
<evidence type="ECO:0000256" key="1">
    <source>
        <dbReference type="SAM" id="SignalP"/>
    </source>
</evidence>
<reference evidence="2 3" key="1">
    <citation type="submission" date="2016-11" db="EMBL/GenBank/DDBJ databases">
        <authorList>
            <person name="Jaros S."/>
            <person name="Januszkiewicz K."/>
            <person name="Wedrychowicz H."/>
        </authorList>
    </citation>
    <scope>NUCLEOTIDE SEQUENCE [LARGE SCALE GENOMIC DNA]</scope>
    <source>
        <strain evidence="2 3">DSM 10068</strain>
    </source>
</reference>
<feature type="signal peptide" evidence="1">
    <location>
        <begin position="1"/>
        <end position="35"/>
    </location>
</feature>